<evidence type="ECO:0000256" key="1">
    <source>
        <dbReference type="ARBA" id="ARBA00008600"/>
    </source>
</evidence>
<feature type="compositionally biased region" description="Polar residues" evidence="2">
    <location>
        <begin position="717"/>
        <end position="737"/>
    </location>
</feature>
<feature type="compositionally biased region" description="Basic residues" evidence="2">
    <location>
        <begin position="832"/>
        <end position="870"/>
    </location>
</feature>
<dbReference type="PANTHER" id="PTHR13384:SF19">
    <property type="entry name" value="G PATCH DOMAIN-CONTAINING PROTEIN 1"/>
    <property type="match status" value="1"/>
</dbReference>
<feature type="region of interest" description="Disordered" evidence="2">
    <location>
        <begin position="536"/>
        <end position="572"/>
    </location>
</feature>
<proteinExistence type="inferred from homology"/>
<feature type="region of interest" description="Disordered" evidence="2">
    <location>
        <begin position="73"/>
        <end position="96"/>
    </location>
</feature>
<comment type="similarity">
    <text evidence="1">Belongs to the GPATCH1 family.</text>
</comment>
<feature type="compositionally biased region" description="Polar residues" evidence="2">
    <location>
        <begin position="745"/>
        <end position="757"/>
    </location>
</feature>
<feature type="compositionally biased region" description="Polar residues" evidence="2">
    <location>
        <begin position="344"/>
        <end position="356"/>
    </location>
</feature>
<feature type="region of interest" description="Disordered" evidence="2">
    <location>
        <begin position="631"/>
        <end position="915"/>
    </location>
</feature>
<feature type="compositionally biased region" description="Low complexity" evidence="2">
    <location>
        <begin position="374"/>
        <end position="385"/>
    </location>
</feature>
<gene>
    <name evidence="4" type="ORF">MAR_025938</name>
</gene>
<feature type="region of interest" description="Disordered" evidence="2">
    <location>
        <begin position="1"/>
        <end position="30"/>
    </location>
</feature>
<feature type="compositionally biased region" description="Basic and acidic residues" evidence="2">
    <location>
        <begin position="663"/>
        <end position="677"/>
    </location>
</feature>
<evidence type="ECO:0000313" key="4">
    <source>
        <dbReference type="EMBL" id="WAR11758.1"/>
    </source>
</evidence>
<feature type="compositionally biased region" description="Basic and acidic residues" evidence="2">
    <location>
        <begin position="871"/>
        <end position="882"/>
    </location>
</feature>
<feature type="compositionally biased region" description="Basic and acidic residues" evidence="2">
    <location>
        <begin position="812"/>
        <end position="831"/>
    </location>
</feature>
<feature type="compositionally biased region" description="Low complexity" evidence="2">
    <location>
        <begin position="770"/>
        <end position="780"/>
    </location>
</feature>
<feature type="region of interest" description="Disordered" evidence="2">
    <location>
        <begin position="321"/>
        <end position="405"/>
    </location>
</feature>
<dbReference type="InterPro" id="IPR000467">
    <property type="entry name" value="G_patch_dom"/>
</dbReference>
<dbReference type="InterPro" id="IPR011666">
    <property type="entry name" value="DUF1604"/>
</dbReference>
<accession>A0ABY7EP34</accession>
<dbReference type="EMBL" id="CP111019">
    <property type="protein sequence ID" value="WAR11758.1"/>
    <property type="molecule type" value="Genomic_DNA"/>
</dbReference>
<reference evidence="4" key="1">
    <citation type="submission" date="2022-11" db="EMBL/GenBank/DDBJ databases">
        <title>Centuries of genome instability and evolution in soft-shell clam transmissible cancer (bioRxiv).</title>
        <authorList>
            <person name="Hart S.F.M."/>
            <person name="Yonemitsu M.A."/>
            <person name="Giersch R.M."/>
            <person name="Beal B.F."/>
            <person name="Arriagada G."/>
            <person name="Davis B.W."/>
            <person name="Ostrander E.A."/>
            <person name="Goff S.P."/>
            <person name="Metzger M.J."/>
        </authorList>
    </citation>
    <scope>NUCLEOTIDE SEQUENCE</scope>
    <source>
        <strain evidence="4">MELC-2E11</strain>
        <tissue evidence="4">Siphon/mantle</tissue>
    </source>
</reference>
<dbReference type="PROSITE" id="PS50174">
    <property type="entry name" value="G_PATCH"/>
    <property type="match status" value="1"/>
</dbReference>
<dbReference type="Pfam" id="PF07713">
    <property type="entry name" value="DUF1604"/>
    <property type="match status" value="1"/>
</dbReference>
<evidence type="ECO:0000259" key="3">
    <source>
        <dbReference type="PROSITE" id="PS50174"/>
    </source>
</evidence>
<evidence type="ECO:0000256" key="2">
    <source>
        <dbReference type="SAM" id="MobiDB-lite"/>
    </source>
</evidence>
<name>A0ABY7EP34_MYAAR</name>
<keyword evidence="5" id="KW-1185">Reference proteome</keyword>
<sequence length="915" mass="100686">MAAHSDSDEDETFVSIGTALDVPDKDEPVKKPITVQDMSVKDSKGRVRFHGAFTGGFSAGYFNTVGSREGFTPSTFVSSREKRTDGSGSGQRPEDFMDEEDISEHGIAPRKFVTSAQFTSEERKKRTFDEAKLATADSILGGDTTLLNLIVPERITVGVRLLRKMGWKEGQGVGPRLSRKQKQAEGRRIYGCTGPPSPDSGDDGAKDNTHGLGYSGLDPRKALPSTHINLFEAPTVRKSGASRRGIRGQGFGVGALEDEDDDVYGMDDMSKYDMTMGDEGDDKFGWTAPTHRGQKQQTPVGYVGQLLDGFSLSSKKLVQKKDFPPPSLPRDFRPVHRFKKSDDQSIVMTRNQSSTGVDYRQFLKPSDAGPSPVPGTSSSGLVPGSAPVSVGQGSSAREKRHDATSRGVALGEQAFVDWEKEREREEFSKAAHLYRPLASMMAARFTRAGTIEDGEEDVKAEQKIDQTDAEKAASMKMYGKLTREDEEWHPDNLVCKRFNVPNPYPGSTIVGLISAKRDKYSVFNFLNFANPTEMAYDRRGSQPQEIPPPEETKKDNAKTDTDKTDTTSKVDKELNKGKAMKSIFSHLIDAEKGAQKASNLKSDKPVSFSVKSVQSNKPKEFKSIFSHLEKGENTVKPAPVAMETDNDENAADAGKTAAGKSVSKTDKFAELVEKSETDGAPAMDLFRAIFRNTDSEDSSSSEEEDGEDSSSKLPDAQDSSFQPAFSISDSVEATPATSLPGFTAPHQQSTLAASGSSVALPPEVRPMETGKGSAGAASASNDKWRDPPAGDFIDLTNDKSRNRPAGDIIDLTNDKSRDRPPDDYVDLTKESTKKHKHRHRDKHKHKKEKKEKRKKSKHKKKGRKKEKRSRHINESSDSSEREESSDEDDRETDKEIINRLKSLKSAQRQRAVDFM</sequence>
<protein>
    <submittedName>
        <fullName evidence="4">GPTC1-like protein</fullName>
    </submittedName>
</protein>
<dbReference type="PANTHER" id="PTHR13384">
    <property type="entry name" value="G PATCH DOMAIN-CONTAINING PROTEIN 1"/>
    <property type="match status" value="1"/>
</dbReference>
<dbReference type="Pfam" id="PF01585">
    <property type="entry name" value="G-patch"/>
    <property type="match status" value="1"/>
</dbReference>
<dbReference type="Proteomes" id="UP001164746">
    <property type="component" value="Chromosome 8"/>
</dbReference>
<feature type="domain" description="G-patch" evidence="3">
    <location>
        <begin position="154"/>
        <end position="217"/>
    </location>
</feature>
<evidence type="ECO:0000313" key="5">
    <source>
        <dbReference type="Proteomes" id="UP001164746"/>
    </source>
</evidence>
<organism evidence="4 5">
    <name type="scientific">Mya arenaria</name>
    <name type="common">Soft-shell clam</name>
    <dbReference type="NCBI Taxonomy" id="6604"/>
    <lineage>
        <taxon>Eukaryota</taxon>
        <taxon>Metazoa</taxon>
        <taxon>Spiralia</taxon>
        <taxon>Lophotrochozoa</taxon>
        <taxon>Mollusca</taxon>
        <taxon>Bivalvia</taxon>
        <taxon>Autobranchia</taxon>
        <taxon>Heteroconchia</taxon>
        <taxon>Euheterodonta</taxon>
        <taxon>Imparidentia</taxon>
        <taxon>Neoheterodontei</taxon>
        <taxon>Myida</taxon>
        <taxon>Myoidea</taxon>
        <taxon>Myidae</taxon>
        <taxon>Mya</taxon>
    </lineage>
</organism>
<feature type="region of interest" description="Disordered" evidence="2">
    <location>
        <begin position="170"/>
        <end position="214"/>
    </location>
</feature>
<feature type="compositionally biased region" description="Acidic residues" evidence="2">
    <location>
        <begin position="695"/>
        <end position="708"/>
    </location>
</feature>
<feature type="compositionally biased region" description="Basic and acidic residues" evidence="2">
    <location>
        <begin position="550"/>
        <end position="572"/>
    </location>
</feature>